<keyword evidence="4" id="KW-0962">Peroxisome biogenesis</keyword>
<comment type="catalytic activity">
    <reaction evidence="12">
        <text>ATP + H2O = ADP + phosphate + H(+)</text>
        <dbReference type="Rhea" id="RHEA:13065"/>
        <dbReference type="ChEBI" id="CHEBI:15377"/>
        <dbReference type="ChEBI" id="CHEBI:15378"/>
        <dbReference type="ChEBI" id="CHEBI:30616"/>
        <dbReference type="ChEBI" id="CHEBI:43474"/>
        <dbReference type="ChEBI" id="CHEBI:456216"/>
    </reaction>
    <physiologicalReaction direction="left-to-right" evidence="12">
        <dbReference type="Rhea" id="RHEA:13066"/>
    </physiologicalReaction>
</comment>
<dbReference type="EMBL" id="LT598482">
    <property type="protein sequence ID" value="SCU86101.1"/>
    <property type="molecule type" value="Genomic_DNA"/>
</dbReference>
<dbReference type="InterPro" id="IPR003960">
    <property type="entry name" value="ATPase_AAA_CS"/>
</dbReference>
<feature type="region of interest" description="Disordered" evidence="13">
    <location>
        <begin position="1017"/>
        <end position="1038"/>
    </location>
</feature>
<evidence type="ECO:0000256" key="13">
    <source>
        <dbReference type="SAM" id="MobiDB-lite"/>
    </source>
</evidence>
<keyword evidence="7" id="KW-0067">ATP-binding</keyword>
<dbReference type="GO" id="GO:0016887">
    <property type="term" value="F:ATP hydrolysis activity"/>
    <property type="evidence" value="ECO:0007669"/>
    <property type="project" value="InterPro"/>
</dbReference>
<dbReference type="InterPro" id="IPR009010">
    <property type="entry name" value="Asp_de-COase-like_dom_sf"/>
</dbReference>
<dbReference type="GO" id="GO:0016558">
    <property type="term" value="P:protein import into peroxisome matrix"/>
    <property type="evidence" value="ECO:0007669"/>
    <property type="project" value="TreeGrafter"/>
</dbReference>
<dbReference type="CDD" id="cd19526">
    <property type="entry name" value="RecA-like_PEX1_r2"/>
    <property type="match status" value="1"/>
</dbReference>
<evidence type="ECO:0000256" key="11">
    <source>
        <dbReference type="ARBA" id="ARBA00034532"/>
    </source>
</evidence>
<dbReference type="SUPFAM" id="SSF52540">
    <property type="entry name" value="P-loop containing nucleoside triphosphate hydrolases"/>
    <property type="match status" value="2"/>
</dbReference>
<dbReference type="GO" id="GO:0005829">
    <property type="term" value="C:cytosol"/>
    <property type="evidence" value="ECO:0007669"/>
    <property type="project" value="TreeGrafter"/>
</dbReference>
<reference evidence="16" key="1">
    <citation type="submission" date="2016-03" db="EMBL/GenBank/DDBJ databases">
        <authorList>
            <person name="Devillers Hugo."/>
        </authorList>
    </citation>
    <scope>NUCLEOTIDE SEQUENCE [LARGE SCALE GENOMIC DNA]</scope>
</reference>
<dbReference type="Pfam" id="PF00004">
    <property type="entry name" value="AAA"/>
    <property type="match status" value="2"/>
</dbReference>
<keyword evidence="16" id="KW-1185">Reference proteome</keyword>
<dbReference type="InterPro" id="IPR041569">
    <property type="entry name" value="AAA_lid_3"/>
</dbReference>
<keyword evidence="8" id="KW-0653">Protein transport</keyword>
<comment type="subcellular location">
    <subcellularLocation>
        <location evidence="1">Membrane</location>
    </subcellularLocation>
</comment>
<dbReference type="InterPro" id="IPR015342">
    <property type="entry name" value="PEX1-N_C-lobe"/>
</dbReference>
<dbReference type="AlphaFoldDB" id="A0A1G4J863"/>
<keyword evidence="5" id="KW-0547">Nucleotide-binding</keyword>
<dbReference type="Proteomes" id="UP000191144">
    <property type="component" value="Chromosome D"/>
</dbReference>
<keyword evidence="3" id="KW-0813">Transport</keyword>
<evidence type="ECO:0000256" key="9">
    <source>
        <dbReference type="ARBA" id="ARBA00023136"/>
    </source>
</evidence>
<dbReference type="PROSITE" id="PS00674">
    <property type="entry name" value="AAA"/>
    <property type="match status" value="1"/>
</dbReference>
<evidence type="ECO:0000259" key="14">
    <source>
        <dbReference type="SMART" id="SM00382"/>
    </source>
</evidence>
<dbReference type="Gene3D" id="3.10.330.10">
    <property type="match status" value="1"/>
</dbReference>
<proteinExistence type="inferred from homology"/>
<dbReference type="PANTHER" id="PTHR23077">
    <property type="entry name" value="AAA-FAMILY ATPASE"/>
    <property type="match status" value="1"/>
</dbReference>
<dbReference type="Pfam" id="PF17862">
    <property type="entry name" value="AAA_lid_3"/>
    <property type="match status" value="1"/>
</dbReference>
<protein>
    <recommendedName>
        <fullName evidence="11">Peroxisomal ATPase PEX1</fullName>
    </recommendedName>
    <alternativeName>
        <fullName evidence="10">Peroxin-1</fullName>
    </alternativeName>
</protein>
<evidence type="ECO:0000313" key="15">
    <source>
        <dbReference type="EMBL" id="SCU86101.1"/>
    </source>
</evidence>
<dbReference type="GO" id="GO:0005778">
    <property type="term" value="C:peroxisomal membrane"/>
    <property type="evidence" value="ECO:0007669"/>
    <property type="project" value="TreeGrafter"/>
</dbReference>
<sequence length="1038" mass="114982">MAENGAIAFRSLRIAFSDRIRGNFVRLPGSIVQVLENTAIPIQEFGIAVHLNGGVLHVGWDGFEASQSLSGQSCVQINPILAAAHKLREGDIVDLHIKQFDQSQIATEVYVEPQTSDDWEIMDGNARFLQDNILFQTRIVVQDELLICYVEQTIAKFKIQRIVAPLTGPARITTDTLVMVAPKVNRSRLVNGKSRKPVDPNPVQKPILLRTILRTKDLRGYSICVSPNASKSSMAMVCIVKNPLEKSLVETGLDEETKVEIAQNIAVSIITDPDLAVDQVMLSPLTWESLGFSSQNGYKLKVVFVADHSGEEAPTAFVYPVDQSKDTKRILINGKSSIAQYPAIQSMDSLMNGSVLTDRLYLPRDQVYIELISRKGEHIPFYRWQNEEIEFKFTDRPVKVLWTKNVTTRPVLPKCVGMEGLLEEMHHHLTFPLTWAGSSLITGTSGMGKSLLVNKLQSRLECGTPLHVEYVDCEEFMDNSNFVKMKQMLQRLMATCYWYGPSILILDNAEILFPQNKSDDEGQSPTNAAGVSTRLCQVLVQELEQLSVKNSGQVRVLLTAETRGKLNQELFSRHAIGKTWHLKPPGRELRSALMTQFLSIKSLHVSDDLDISTIATETNGYSPKDLLLLSETLLCEHLCDQEDSSTPVARETFERTIANFTPSSLRGIKLQKDTGVKWSSVGAMHQAKELLLETLEWPTKYEPIFSKSPLRLRSGILLYGYPGCGKTMLASAVAQQCGVNFISIKGPEILNKYIGASEQSVRECFERAQAARPCVLFFDEFDSIAPKRGHDSIGVTDRVVNQMLTQMDGAEGLEGVYVLAATSRPDLIDSALLRPGRLDKSVLCGLPTASERLQIIQAVVEAGSMVLESHCNLQEVADATEGMSGADLQGLCYTAYLKSAHRKMDLETQKKKMPDRDQDHDSGLDKADFEYFTTNVNETDDGESIERAKQHFAALRAAKYDASVLTSLSTSTSTTTATDPPKISAQDLKEACRETKPSISPTELQKLSQIYSLFSSNRDANMPSGEASSQVGGRLTLM</sequence>
<organism evidence="15 16">
    <name type="scientific">Lachancea meyersii CBS 8951</name>
    <dbReference type="NCBI Taxonomy" id="1266667"/>
    <lineage>
        <taxon>Eukaryota</taxon>
        <taxon>Fungi</taxon>
        <taxon>Dikarya</taxon>
        <taxon>Ascomycota</taxon>
        <taxon>Saccharomycotina</taxon>
        <taxon>Saccharomycetes</taxon>
        <taxon>Saccharomycetales</taxon>
        <taxon>Saccharomycetaceae</taxon>
        <taxon>Lachancea</taxon>
    </lineage>
</organism>
<dbReference type="SUPFAM" id="SSF54585">
    <property type="entry name" value="Cdc48 domain 2-like"/>
    <property type="match status" value="1"/>
</dbReference>
<comment type="similarity">
    <text evidence="2">Belongs to the AAA ATPase family.</text>
</comment>
<evidence type="ECO:0000256" key="7">
    <source>
        <dbReference type="ARBA" id="ARBA00022840"/>
    </source>
</evidence>
<dbReference type="InterPro" id="IPR027417">
    <property type="entry name" value="P-loop_NTPase"/>
</dbReference>
<evidence type="ECO:0000256" key="5">
    <source>
        <dbReference type="ARBA" id="ARBA00022741"/>
    </source>
</evidence>
<feature type="domain" description="AAA+ ATPase" evidence="14">
    <location>
        <begin position="712"/>
        <end position="848"/>
    </location>
</feature>
<evidence type="ECO:0000256" key="6">
    <source>
        <dbReference type="ARBA" id="ARBA00022801"/>
    </source>
</evidence>
<evidence type="ECO:0000256" key="1">
    <source>
        <dbReference type="ARBA" id="ARBA00004370"/>
    </source>
</evidence>
<accession>A0A1G4J863</accession>
<dbReference type="PANTHER" id="PTHR23077:SF12">
    <property type="entry name" value="PEROXISOMAL ATPASE PEX1"/>
    <property type="match status" value="1"/>
</dbReference>
<feature type="domain" description="AAA+ ATPase" evidence="14">
    <location>
        <begin position="436"/>
        <end position="586"/>
    </location>
</feature>
<evidence type="ECO:0000256" key="4">
    <source>
        <dbReference type="ARBA" id="ARBA00022593"/>
    </source>
</evidence>
<dbReference type="InterPro" id="IPR050168">
    <property type="entry name" value="AAA_ATPase_domain"/>
</dbReference>
<keyword evidence="9" id="KW-0472">Membrane</keyword>
<evidence type="ECO:0000256" key="12">
    <source>
        <dbReference type="ARBA" id="ARBA00048778"/>
    </source>
</evidence>
<dbReference type="Pfam" id="PF09262">
    <property type="entry name" value="PEX-1N"/>
    <property type="match status" value="1"/>
</dbReference>
<dbReference type="InterPro" id="IPR003593">
    <property type="entry name" value="AAA+_ATPase"/>
</dbReference>
<evidence type="ECO:0000256" key="2">
    <source>
        <dbReference type="ARBA" id="ARBA00006914"/>
    </source>
</evidence>
<dbReference type="SUPFAM" id="SSF50692">
    <property type="entry name" value="ADC-like"/>
    <property type="match status" value="1"/>
</dbReference>
<dbReference type="InterPro" id="IPR003959">
    <property type="entry name" value="ATPase_AAA_core"/>
</dbReference>
<dbReference type="InterPro" id="IPR029067">
    <property type="entry name" value="CDC48_domain_2-like_sf"/>
</dbReference>
<gene>
    <name evidence="15" type="ORF">LAME_0D04500G</name>
</gene>
<dbReference type="FunFam" id="3.40.50.300:FF:000149">
    <property type="entry name" value="Nuclear valosin-containing protein-like"/>
    <property type="match status" value="1"/>
</dbReference>
<evidence type="ECO:0000256" key="3">
    <source>
        <dbReference type="ARBA" id="ARBA00022448"/>
    </source>
</evidence>
<dbReference type="GO" id="GO:0005524">
    <property type="term" value="F:ATP binding"/>
    <property type="evidence" value="ECO:0007669"/>
    <property type="project" value="UniProtKB-KW"/>
</dbReference>
<dbReference type="SMART" id="SM00382">
    <property type="entry name" value="AAA"/>
    <property type="match status" value="2"/>
</dbReference>
<keyword evidence="6" id="KW-0378">Hydrolase</keyword>
<evidence type="ECO:0000313" key="16">
    <source>
        <dbReference type="Proteomes" id="UP000191144"/>
    </source>
</evidence>
<dbReference type="Gene3D" id="3.40.50.300">
    <property type="entry name" value="P-loop containing nucleotide triphosphate hydrolases"/>
    <property type="match status" value="2"/>
</dbReference>
<evidence type="ECO:0000256" key="8">
    <source>
        <dbReference type="ARBA" id="ARBA00022927"/>
    </source>
</evidence>
<dbReference type="OrthoDB" id="2187at2759"/>
<name>A0A1G4J863_9SACH</name>
<evidence type="ECO:0000256" key="10">
    <source>
        <dbReference type="ARBA" id="ARBA00032509"/>
    </source>
</evidence>
<dbReference type="Gene3D" id="1.10.8.60">
    <property type="match status" value="1"/>
</dbReference>